<dbReference type="InterPro" id="IPR003719">
    <property type="entry name" value="Phenazine_PhzF-like"/>
</dbReference>
<reference evidence="4 5" key="1">
    <citation type="journal article" date="2015" name="Genome Announc.">
        <title>Genome Sequence of Mushroom Soft-Rot Pathogen Janthinobacterium agaricidamnosum.</title>
        <authorList>
            <person name="Graupner K."/>
            <person name="Lackner G."/>
            <person name="Hertweck C."/>
        </authorList>
    </citation>
    <scope>NUCLEOTIDE SEQUENCE [LARGE SCALE GENOMIC DNA]</scope>
    <source>
        <strain evidence="5">NBRC 102515 / DSM 9628</strain>
    </source>
</reference>
<dbReference type="AlphaFoldDB" id="W0V6F9"/>
<accession>W0V6F9</accession>
<evidence type="ECO:0000256" key="3">
    <source>
        <dbReference type="PIRSR" id="PIRSR016184-1"/>
    </source>
</evidence>
<feature type="active site" evidence="3">
    <location>
        <position position="44"/>
    </location>
</feature>
<dbReference type="eggNOG" id="COG0384">
    <property type="taxonomic scope" value="Bacteria"/>
</dbReference>
<dbReference type="STRING" id="1349767.GJA_3805"/>
<dbReference type="PANTHER" id="PTHR13774:SF39">
    <property type="entry name" value="BIOSYNTHESIS PROTEIN, PUTATIVE-RELATED"/>
    <property type="match status" value="1"/>
</dbReference>
<evidence type="ECO:0000256" key="1">
    <source>
        <dbReference type="ARBA" id="ARBA00008270"/>
    </source>
</evidence>
<name>W0V6F9_9BURK</name>
<comment type="similarity">
    <text evidence="1">Belongs to the PhzF family.</text>
</comment>
<dbReference type="GO" id="GO:0016853">
    <property type="term" value="F:isomerase activity"/>
    <property type="evidence" value="ECO:0007669"/>
    <property type="project" value="UniProtKB-KW"/>
</dbReference>
<gene>
    <name evidence="4" type="ORF">GJA_3805</name>
</gene>
<evidence type="ECO:0000256" key="2">
    <source>
        <dbReference type="ARBA" id="ARBA00023235"/>
    </source>
</evidence>
<keyword evidence="2" id="KW-0413">Isomerase</keyword>
<dbReference type="PATRIC" id="fig|1349767.4.peg.397"/>
<dbReference type="Pfam" id="PF02567">
    <property type="entry name" value="PhzC-PhzF"/>
    <property type="match status" value="1"/>
</dbReference>
<evidence type="ECO:0000313" key="5">
    <source>
        <dbReference type="Proteomes" id="UP000027604"/>
    </source>
</evidence>
<dbReference type="PANTHER" id="PTHR13774">
    <property type="entry name" value="PHENAZINE BIOSYNTHESIS PROTEIN"/>
    <property type="match status" value="1"/>
</dbReference>
<dbReference type="Proteomes" id="UP000027604">
    <property type="component" value="Chromosome I"/>
</dbReference>
<dbReference type="EMBL" id="HG322949">
    <property type="protein sequence ID" value="CDG84419.1"/>
    <property type="molecule type" value="Genomic_DNA"/>
</dbReference>
<dbReference type="HOGENOM" id="CLU_048756_0_2_4"/>
<protein>
    <submittedName>
        <fullName evidence="4">Phenazine biosynthesis PhzF family protein</fullName>
    </submittedName>
</protein>
<keyword evidence="5" id="KW-1185">Reference proteome</keyword>
<dbReference type="Gene3D" id="3.10.310.10">
    <property type="entry name" value="Diaminopimelate Epimerase, Chain A, domain 1"/>
    <property type="match status" value="2"/>
</dbReference>
<proteinExistence type="inferred from homology"/>
<dbReference type="PIRSF" id="PIRSF016184">
    <property type="entry name" value="PhzC_PhzF"/>
    <property type="match status" value="1"/>
</dbReference>
<sequence length="301" mass="32197">MFHVEVVNVFTSAAGGGNPAPIIIDAEGLSEDGMQMIAQSYGHESGFVFAPENAELNDHRFRFFVPRHEMSMCGHATIGAVWLLAKRGKLTSDRLSIQTLSGTVMAYMEDRPDGEKSIEISQPPGTISEIPHPELRQQIIRAMGLRPEDVLDLPFLNASTSRIKTLIPLRNPAVLDAAIPDSPAIEQLCEAIGSTGFYPFAADPGQARQFDARQFPKSSGYPEDAATGIAATALAFGLLHYGMIELNAAPVLIHQGRAMGQPSDIFVRFELAPESPSQPVGCFVGGTVALSAIAHAGASDE</sequence>
<dbReference type="GO" id="GO:0005737">
    <property type="term" value="C:cytoplasm"/>
    <property type="evidence" value="ECO:0007669"/>
    <property type="project" value="TreeGrafter"/>
</dbReference>
<dbReference type="RefSeq" id="WP_038494741.1">
    <property type="nucleotide sequence ID" value="NZ_BCTH01000106.1"/>
</dbReference>
<dbReference type="SUPFAM" id="SSF54506">
    <property type="entry name" value="Diaminopimelate epimerase-like"/>
    <property type="match status" value="1"/>
</dbReference>
<dbReference type="OrthoDB" id="9788221at2"/>
<dbReference type="NCBIfam" id="TIGR00654">
    <property type="entry name" value="PhzF_family"/>
    <property type="match status" value="1"/>
</dbReference>
<organism evidence="4 5">
    <name type="scientific">Janthinobacterium agaricidamnosum NBRC 102515 = DSM 9628</name>
    <dbReference type="NCBI Taxonomy" id="1349767"/>
    <lineage>
        <taxon>Bacteria</taxon>
        <taxon>Pseudomonadati</taxon>
        <taxon>Pseudomonadota</taxon>
        <taxon>Betaproteobacteria</taxon>
        <taxon>Burkholderiales</taxon>
        <taxon>Oxalobacteraceae</taxon>
        <taxon>Janthinobacterium</taxon>
    </lineage>
</organism>
<evidence type="ECO:0000313" key="4">
    <source>
        <dbReference type="EMBL" id="CDG84419.1"/>
    </source>
</evidence>
<dbReference type="KEGG" id="jag:GJA_3805"/>